<evidence type="ECO:0000313" key="1">
    <source>
        <dbReference type="EMBL" id="GBG14880.1"/>
    </source>
</evidence>
<dbReference type="RefSeq" id="WP_109016063.1">
    <property type="nucleotide sequence ID" value="NZ_BDOQ01000010.1"/>
</dbReference>
<organism evidence="1 2">
    <name type="scientific">Novimethylophilus kurashikiensis</name>
    <dbReference type="NCBI Taxonomy" id="1825523"/>
    <lineage>
        <taxon>Bacteria</taxon>
        <taxon>Pseudomonadati</taxon>
        <taxon>Pseudomonadota</taxon>
        <taxon>Betaproteobacteria</taxon>
        <taxon>Nitrosomonadales</taxon>
        <taxon>Methylophilaceae</taxon>
        <taxon>Novimethylophilus</taxon>
    </lineage>
</organism>
<dbReference type="PANTHER" id="PTHR46922">
    <property type="entry name" value="DHHA1 DOMAIN PROTEIN"/>
    <property type="match status" value="1"/>
</dbReference>
<reference evidence="1 2" key="1">
    <citation type="journal article" date="2018" name="Environ. Microbiol.">
        <title>Isolation and genomic characterization of Novimethylophilus kurashikiensis gen. nov. sp. nov., a new lanthanide-dependent methylotrophic species of Methylophilaceae.</title>
        <authorList>
            <person name="Lv H."/>
            <person name="Sahin N."/>
            <person name="Tani A."/>
        </authorList>
    </citation>
    <scope>NUCLEOTIDE SEQUENCE [LARGE SCALE GENOMIC DNA]</scope>
    <source>
        <strain evidence="1 2">La2-4</strain>
    </source>
</reference>
<dbReference type="Proteomes" id="UP000245081">
    <property type="component" value="Unassembled WGS sequence"/>
</dbReference>
<dbReference type="SUPFAM" id="SSF64182">
    <property type="entry name" value="DHH phosphoesterases"/>
    <property type="match status" value="1"/>
</dbReference>
<proteinExistence type="predicted"/>
<gene>
    <name evidence="1" type="ORF">NMK_2481</name>
</gene>
<dbReference type="EMBL" id="BDOQ01000010">
    <property type="protein sequence ID" value="GBG14880.1"/>
    <property type="molecule type" value="Genomic_DNA"/>
</dbReference>
<comment type="caution">
    <text evidence="1">The sequence shown here is derived from an EMBL/GenBank/DDBJ whole genome shotgun (WGS) entry which is preliminary data.</text>
</comment>
<evidence type="ECO:0000313" key="2">
    <source>
        <dbReference type="Proteomes" id="UP000245081"/>
    </source>
</evidence>
<dbReference type="Gene3D" id="3.10.310.30">
    <property type="match status" value="1"/>
</dbReference>
<dbReference type="InterPro" id="IPR038763">
    <property type="entry name" value="DHH_sf"/>
</dbReference>
<protein>
    <submittedName>
        <fullName evidence="1">NADH:ubiquinone oxidoreductase subunit L</fullName>
    </submittedName>
</protein>
<dbReference type="OrthoDB" id="10630at2"/>
<keyword evidence="2" id="KW-1185">Reference proteome</keyword>
<dbReference type="AlphaFoldDB" id="A0A2R5F9H0"/>
<accession>A0A2R5F9H0</accession>
<keyword evidence="1" id="KW-0830">Ubiquinone</keyword>
<name>A0A2R5F9H0_9PROT</name>
<sequence>MSDKPIIIYHSPCPDGFGAAYAAWRKFGYDAEYVPADHDAYPVLDVKGRDVFILDFSFPVSMMEAMHASARRVVTIDHHKTAQESLAGFPDVKFDLTKSGARLAWEYFHPGTPVPYLIQAIEDRDIWVWRLPDSREFLSHLDTLPFSFEVWDQIASQEKAELDEFIAAGALMVQKFESLADTLAADAEPVTLFGVEGHKVNCSYLFSNDVGVRLYSKSNSFAMVWWLEPGMLRVSLRAKKGGLDVSAFAKRFGGGGHPGSAAFRFKLGTPECVDFMNRYIFAAGQ</sequence>
<dbReference type="PANTHER" id="PTHR46922:SF4">
    <property type="entry name" value="DHHA1 DOMAIN PROTEIN"/>
    <property type="match status" value="1"/>
</dbReference>